<evidence type="ECO:0000313" key="1">
    <source>
        <dbReference type="EMBL" id="KIP08204.1"/>
    </source>
</evidence>
<protein>
    <submittedName>
        <fullName evidence="1">Uncharacterized protein</fullName>
    </submittedName>
</protein>
<organism evidence="1 2">
    <name type="scientific">Phlebiopsis gigantea (strain 11061_1 CR5-6)</name>
    <name type="common">White-rot fungus</name>
    <name type="synonym">Peniophora gigantea</name>
    <dbReference type="NCBI Taxonomy" id="745531"/>
    <lineage>
        <taxon>Eukaryota</taxon>
        <taxon>Fungi</taxon>
        <taxon>Dikarya</taxon>
        <taxon>Basidiomycota</taxon>
        <taxon>Agaricomycotina</taxon>
        <taxon>Agaricomycetes</taxon>
        <taxon>Polyporales</taxon>
        <taxon>Phanerochaetaceae</taxon>
        <taxon>Phlebiopsis</taxon>
    </lineage>
</organism>
<name>A0A0C3NSJ5_PHLG1</name>
<evidence type="ECO:0000313" key="2">
    <source>
        <dbReference type="Proteomes" id="UP000053257"/>
    </source>
</evidence>
<dbReference type="HOGENOM" id="CLU_2197899_0_0_1"/>
<sequence length="108" mass="11704">MTRMRVSCCTSHSLSATARSGLPEATGCGHRLTWCTPVKGILAASLSIYSVELTTMKSHAIDLLLQAFPPSLSSRNLVHLNKSNSVRCLAPTMKDWSGFADGRTCQYT</sequence>
<proteinExistence type="predicted"/>
<reference evidence="1 2" key="1">
    <citation type="journal article" date="2014" name="PLoS Genet.">
        <title>Analysis of the Phlebiopsis gigantea genome, transcriptome and secretome provides insight into its pioneer colonization strategies of wood.</title>
        <authorList>
            <person name="Hori C."/>
            <person name="Ishida T."/>
            <person name="Igarashi K."/>
            <person name="Samejima M."/>
            <person name="Suzuki H."/>
            <person name="Master E."/>
            <person name="Ferreira P."/>
            <person name="Ruiz-Duenas F.J."/>
            <person name="Held B."/>
            <person name="Canessa P."/>
            <person name="Larrondo L.F."/>
            <person name="Schmoll M."/>
            <person name="Druzhinina I.S."/>
            <person name="Kubicek C.P."/>
            <person name="Gaskell J.A."/>
            <person name="Kersten P."/>
            <person name="St John F."/>
            <person name="Glasner J."/>
            <person name="Sabat G."/>
            <person name="Splinter BonDurant S."/>
            <person name="Syed K."/>
            <person name="Yadav J."/>
            <person name="Mgbeahuruike A.C."/>
            <person name="Kovalchuk A."/>
            <person name="Asiegbu F.O."/>
            <person name="Lackner G."/>
            <person name="Hoffmeister D."/>
            <person name="Rencoret J."/>
            <person name="Gutierrez A."/>
            <person name="Sun H."/>
            <person name="Lindquist E."/>
            <person name="Barry K."/>
            <person name="Riley R."/>
            <person name="Grigoriev I.V."/>
            <person name="Henrissat B."/>
            <person name="Kues U."/>
            <person name="Berka R.M."/>
            <person name="Martinez A.T."/>
            <person name="Covert S.F."/>
            <person name="Blanchette R.A."/>
            <person name="Cullen D."/>
        </authorList>
    </citation>
    <scope>NUCLEOTIDE SEQUENCE [LARGE SCALE GENOMIC DNA]</scope>
    <source>
        <strain evidence="1 2">11061_1 CR5-6</strain>
    </source>
</reference>
<keyword evidence="2" id="KW-1185">Reference proteome</keyword>
<dbReference type="EMBL" id="KN840483">
    <property type="protein sequence ID" value="KIP08204.1"/>
    <property type="molecule type" value="Genomic_DNA"/>
</dbReference>
<gene>
    <name evidence="1" type="ORF">PHLGIDRAFT_386987</name>
</gene>
<dbReference type="Proteomes" id="UP000053257">
    <property type="component" value="Unassembled WGS sequence"/>
</dbReference>
<accession>A0A0C3NSJ5</accession>
<dbReference type="AlphaFoldDB" id="A0A0C3NSJ5"/>